<dbReference type="EMBL" id="JBITYG010000007">
    <property type="protein sequence ID" value="MFI9103600.1"/>
    <property type="molecule type" value="Genomic_DNA"/>
</dbReference>
<name>A0ABW8CAZ7_9ACTN</name>
<keyword evidence="2" id="KW-1185">Reference proteome</keyword>
<protein>
    <submittedName>
        <fullName evidence="1">Uncharacterized protein</fullName>
    </submittedName>
</protein>
<evidence type="ECO:0000313" key="2">
    <source>
        <dbReference type="Proteomes" id="UP001614394"/>
    </source>
</evidence>
<organism evidence="1 2">
    <name type="scientific">Streptomyces fildesensis</name>
    <dbReference type="NCBI Taxonomy" id="375757"/>
    <lineage>
        <taxon>Bacteria</taxon>
        <taxon>Bacillati</taxon>
        <taxon>Actinomycetota</taxon>
        <taxon>Actinomycetes</taxon>
        <taxon>Kitasatosporales</taxon>
        <taxon>Streptomycetaceae</taxon>
        <taxon>Streptomyces</taxon>
    </lineage>
</organism>
<evidence type="ECO:0000313" key="1">
    <source>
        <dbReference type="EMBL" id="MFI9103600.1"/>
    </source>
</evidence>
<gene>
    <name evidence="1" type="ORF">ACIGXA_24040</name>
</gene>
<dbReference type="RefSeq" id="WP_399652862.1">
    <property type="nucleotide sequence ID" value="NZ_JBITYG010000007.1"/>
</dbReference>
<reference evidence="1 2" key="1">
    <citation type="submission" date="2024-10" db="EMBL/GenBank/DDBJ databases">
        <title>The Natural Products Discovery Center: Release of the First 8490 Sequenced Strains for Exploring Actinobacteria Biosynthetic Diversity.</title>
        <authorList>
            <person name="Kalkreuter E."/>
            <person name="Kautsar S.A."/>
            <person name="Yang D."/>
            <person name="Bader C.D."/>
            <person name="Teijaro C.N."/>
            <person name="Fluegel L."/>
            <person name="Davis C.M."/>
            <person name="Simpson J.R."/>
            <person name="Lauterbach L."/>
            <person name="Steele A.D."/>
            <person name="Gui C."/>
            <person name="Meng S."/>
            <person name="Li G."/>
            <person name="Viehrig K."/>
            <person name="Ye F."/>
            <person name="Su P."/>
            <person name="Kiefer A.F."/>
            <person name="Nichols A."/>
            <person name="Cepeda A.J."/>
            <person name="Yan W."/>
            <person name="Fan B."/>
            <person name="Jiang Y."/>
            <person name="Adhikari A."/>
            <person name="Zheng C.-J."/>
            <person name="Schuster L."/>
            <person name="Cowan T.M."/>
            <person name="Smanski M.J."/>
            <person name="Chevrette M.G."/>
            <person name="De Carvalho L.P.S."/>
            <person name="Shen B."/>
        </authorList>
    </citation>
    <scope>NUCLEOTIDE SEQUENCE [LARGE SCALE GENOMIC DNA]</scope>
    <source>
        <strain evidence="1 2">NPDC053399</strain>
    </source>
</reference>
<proteinExistence type="predicted"/>
<accession>A0ABW8CAZ7</accession>
<comment type="caution">
    <text evidence="1">The sequence shown here is derived from an EMBL/GenBank/DDBJ whole genome shotgun (WGS) entry which is preliminary data.</text>
</comment>
<sequence length="203" mass="22299">MTEAGFSYTPKNPHSLVDTADNTDFASASYARTHGFGISAWPAFTPDRTNAQYASSLSTADQKKFGDTLSSCSEHAEEQSRQEFGVEFANSRFDRIDGSVRSSAPYEQAAAEWRTCAARAGYVSQDRASLIAALHSRYDALITRITGAAELTPAQTEQRAQSDPLYLGFQQEEIRAAVATFPCSQKLDATYRDAFRKAMKNIP</sequence>
<dbReference type="Proteomes" id="UP001614394">
    <property type="component" value="Unassembled WGS sequence"/>
</dbReference>